<dbReference type="Pfam" id="PF16045">
    <property type="entry name" value="LisH_2"/>
    <property type="match status" value="1"/>
</dbReference>
<gene>
    <name evidence="2" type="ORF">M9Y10_039008</name>
</gene>
<dbReference type="SMART" id="SM00667">
    <property type="entry name" value="LisH"/>
    <property type="match status" value="1"/>
</dbReference>
<feature type="coiled-coil region" evidence="1">
    <location>
        <begin position="186"/>
        <end position="315"/>
    </location>
</feature>
<dbReference type="InterPro" id="IPR006594">
    <property type="entry name" value="LisH"/>
</dbReference>
<evidence type="ECO:0000313" key="3">
    <source>
        <dbReference type="Proteomes" id="UP001470230"/>
    </source>
</evidence>
<comment type="caution">
    <text evidence="2">The sequence shown here is derived from an EMBL/GenBank/DDBJ whole genome shotgun (WGS) entry which is preliminary data.</text>
</comment>
<dbReference type="PROSITE" id="PS50896">
    <property type="entry name" value="LISH"/>
    <property type="match status" value="1"/>
</dbReference>
<name>A0ABR2KA63_9EUKA</name>
<protein>
    <recommendedName>
        <fullName evidence="4">LisH domain-containing protein</fullName>
    </recommendedName>
</protein>
<organism evidence="2 3">
    <name type="scientific">Tritrichomonas musculus</name>
    <dbReference type="NCBI Taxonomy" id="1915356"/>
    <lineage>
        <taxon>Eukaryota</taxon>
        <taxon>Metamonada</taxon>
        <taxon>Parabasalia</taxon>
        <taxon>Tritrichomonadida</taxon>
        <taxon>Tritrichomonadidae</taxon>
        <taxon>Tritrichomonas</taxon>
    </lineage>
</organism>
<reference evidence="2 3" key="1">
    <citation type="submission" date="2024-04" db="EMBL/GenBank/DDBJ databases">
        <title>Tritrichomonas musculus Genome.</title>
        <authorList>
            <person name="Alves-Ferreira E."/>
            <person name="Grigg M."/>
            <person name="Lorenzi H."/>
            <person name="Galac M."/>
        </authorList>
    </citation>
    <scope>NUCLEOTIDE SEQUENCE [LARGE SCALE GENOMIC DNA]</scope>
    <source>
        <strain evidence="2 3">EAF2021</strain>
    </source>
</reference>
<accession>A0ABR2KA63</accession>
<keyword evidence="1" id="KW-0175">Coiled coil</keyword>
<sequence length="319" mass="37042">MSEIDDREALFNEVSKTNLIPSLKSQIKIAVRDLLKNNGKVQPKRPVTEDSELANNIILEYLFANGFHNTASVFFTESNVHQMPRSQLIEGLQIDDSPGLIAELLLTNISHPSVSTQTESMDLNAKLDAIDREVRRKKEEGRILSSEEMLRRGMEDINREFDDRFNKELSNQLEIFRSSELANYAVIDAQKRSAELQKIHKEMEVELKQKVMDLRTKFQRDADILRVRQRELEREISKWAEQNVQKIATEAEVSEAETIKADTEAKAQKIEAKAMILEKKLEKDRRTLEDLQLEHNRAKREVEKLKLAISLYQQRKKDE</sequence>
<dbReference type="EMBL" id="JAPFFF010000006">
    <property type="protein sequence ID" value="KAK8887949.1"/>
    <property type="molecule type" value="Genomic_DNA"/>
</dbReference>
<dbReference type="Proteomes" id="UP001470230">
    <property type="component" value="Unassembled WGS sequence"/>
</dbReference>
<evidence type="ECO:0008006" key="4">
    <source>
        <dbReference type="Google" id="ProtNLM"/>
    </source>
</evidence>
<evidence type="ECO:0000313" key="2">
    <source>
        <dbReference type="EMBL" id="KAK8887949.1"/>
    </source>
</evidence>
<evidence type="ECO:0000256" key="1">
    <source>
        <dbReference type="SAM" id="Coils"/>
    </source>
</evidence>
<keyword evidence="3" id="KW-1185">Reference proteome</keyword>
<proteinExistence type="predicted"/>